<feature type="transmembrane region" description="Helical" evidence="1">
    <location>
        <begin position="232"/>
        <end position="254"/>
    </location>
</feature>
<feature type="transmembrane region" description="Helical" evidence="1">
    <location>
        <begin position="46"/>
        <end position="65"/>
    </location>
</feature>
<dbReference type="PANTHER" id="PTHR36840">
    <property type="entry name" value="BLL5714 PROTEIN"/>
    <property type="match status" value="1"/>
</dbReference>
<evidence type="ECO:0000313" key="2">
    <source>
        <dbReference type="EMBL" id="GAA4628378.1"/>
    </source>
</evidence>
<dbReference type="RefSeq" id="WP_345432855.1">
    <property type="nucleotide sequence ID" value="NZ_BAABHK010000006.1"/>
</dbReference>
<organism evidence="2 3">
    <name type="scientific">Actinoallomurus vinaceus</name>
    <dbReference type="NCBI Taxonomy" id="1080074"/>
    <lineage>
        <taxon>Bacteria</taxon>
        <taxon>Bacillati</taxon>
        <taxon>Actinomycetota</taxon>
        <taxon>Actinomycetes</taxon>
        <taxon>Streptosporangiales</taxon>
        <taxon>Thermomonosporaceae</taxon>
        <taxon>Actinoallomurus</taxon>
    </lineage>
</organism>
<feature type="transmembrane region" description="Helical" evidence="1">
    <location>
        <begin position="362"/>
        <end position="379"/>
    </location>
</feature>
<feature type="transmembrane region" description="Helical" evidence="1">
    <location>
        <begin position="20"/>
        <end position="40"/>
    </location>
</feature>
<feature type="transmembrane region" description="Helical" evidence="1">
    <location>
        <begin position="165"/>
        <end position="186"/>
    </location>
</feature>
<feature type="transmembrane region" description="Helical" evidence="1">
    <location>
        <begin position="110"/>
        <end position="130"/>
    </location>
</feature>
<feature type="transmembrane region" description="Helical" evidence="1">
    <location>
        <begin position="86"/>
        <end position="104"/>
    </location>
</feature>
<dbReference type="InterPro" id="IPR010640">
    <property type="entry name" value="Low_temperature_requirement_A"/>
</dbReference>
<sequence length="396" mass="42321">MEHGTPAGLLRSRDDGAARVTFFELFFDLVFVFAVTQLSHRLLKDLTVSGAGETLVLLLAVWWAWMYTCWTTNWLNPDHPAVRMTLTGTMLAGLLMAAAIPKAFEGRALWFAVAYVACQAGRTAFVAFMTRRDELSANFVRILAWKLTTAVLWIGGAFADHPARIVAWVGALTLEYAAPWHGYTFPGLGRSRTSDWTIDGGHMAERCQLFVIIALGESLLVTGATFSDLSGVGTAAGAAFAVAFLGSVAMWWIYFDRSAEAAAERIAASADPGRLGRSAYTFIHLPMVAGIIVSAVADELVVAHPHGHVTGGTAAVVLGGPALFVAGHALFKRAVWGHFTTARLLALAALAALAPVSKLVDPLTLSFLALLVMAALAGWDVRSRRSSIVVVPEQAA</sequence>
<feature type="transmembrane region" description="Helical" evidence="1">
    <location>
        <begin position="338"/>
        <end position="356"/>
    </location>
</feature>
<accession>A0ABP8UD24</accession>
<feature type="transmembrane region" description="Helical" evidence="1">
    <location>
        <begin position="142"/>
        <end position="159"/>
    </location>
</feature>
<feature type="transmembrane region" description="Helical" evidence="1">
    <location>
        <begin position="309"/>
        <end position="331"/>
    </location>
</feature>
<dbReference type="Pfam" id="PF06772">
    <property type="entry name" value="LtrA"/>
    <property type="match status" value="1"/>
</dbReference>
<proteinExistence type="predicted"/>
<feature type="transmembrane region" description="Helical" evidence="1">
    <location>
        <begin position="275"/>
        <end position="297"/>
    </location>
</feature>
<gene>
    <name evidence="2" type="ORF">GCM10023196_044440</name>
</gene>
<keyword evidence="1" id="KW-0812">Transmembrane</keyword>
<evidence type="ECO:0000256" key="1">
    <source>
        <dbReference type="SAM" id="Phobius"/>
    </source>
</evidence>
<keyword evidence="3" id="KW-1185">Reference proteome</keyword>
<comment type="caution">
    <text evidence="2">The sequence shown here is derived from an EMBL/GenBank/DDBJ whole genome shotgun (WGS) entry which is preliminary data.</text>
</comment>
<dbReference type="PANTHER" id="PTHR36840:SF1">
    <property type="entry name" value="BLL5714 PROTEIN"/>
    <property type="match status" value="1"/>
</dbReference>
<dbReference type="Proteomes" id="UP001501442">
    <property type="component" value="Unassembled WGS sequence"/>
</dbReference>
<evidence type="ECO:0000313" key="3">
    <source>
        <dbReference type="Proteomes" id="UP001501442"/>
    </source>
</evidence>
<keyword evidence="1" id="KW-1133">Transmembrane helix</keyword>
<keyword evidence="1" id="KW-0472">Membrane</keyword>
<name>A0ABP8UD24_9ACTN</name>
<dbReference type="EMBL" id="BAABHK010000006">
    <property type="protein sequence ID" value="GAA4628378.1"/>
    <property type="molecule type" value="Genomic_DNA"/>
</dbReference>
<protein>
    <submittedName>
        <fullName evidence="2">Low temperature requirement protein A</fullName>
    </submittedName>
</protein>
<reference evidence="3" key="1">
    <citation type="journal article" date="2019" name="Int. J. Syst. Evol. Microbiol.">
        <title>The Global Catalogue of Microorganisms (GCM) 10K type strain sequencing project: providing services to taxonomists for standard genome sequencing and annotation.</title>
        <authorList>
            <consortium name="The Broad Institute Genomics Platform"/>
            <consortium name="The Broad Institute Genome Sequencing Center for Infectious Disease"/>
            <person name="Wu L."/>
            <person name="Ma J."/>
        </authorList>
    </citation>
    <scope>NUCLEOTIDE SEQUENCE [LARGE SCALE GENOMIC DNA]</scope>
    <source>
        <strain evidence="3">JCM 17939</strain>
    </source>
</reference>